<reference evidence="1 2" key="1">
    <citation type="submission" date="2016-01" db="EMBL/GenBank/DDBJ databases">
        <title>Draft Genome Sequences of Seven Thermophilic Sporeformers Isolated from Foods.</title>
        <authorList>
            <person name="Berendsen E.M."/>
            <person name="Wells-Bennik M.H."/>
            <person name="Krawcyk A.O."/>
            <person name="De Jong A."/>
            <person name="Holsappel S."/>
            <person name="Eijlander R.T."/>
            <person name="Kuipers O.P."/>
        </authorList>
    </citation>
    <scope>NUCLEOTIDE SEQUENCE [LARGE SCALE GENOMIC DNA]</scope>
    <source>
        <strain evidence="1 2">B4119</strain>
    </source>
</reference>
<evidence type="ECO:0000313" key="1">
    <source>
        <dbReference type="EMBL" id="KYD18605.1"/>
    </source>
</evidence>
<accession>A0A150M2D9</accession>
<proteinExistence type="predicted"/>
<evidence type="ECO:0000313" key="2">
    <source>
        <dbReference type="Proteomes" id="UP000075455"/>
    </source>
</evidence>
<sequence>MDIDYYIHQIDFVKKEFIPSKLDNRLLGRSQAPPLFALSSSSSPPLAYAFLIG</sequence>
<dbReference type="PATRIC" id="fig|81408.3.peg.2099"/>
<dbReference type="AlphaFoldDB" id="A0A150M2D9"/>
<dbReference type="EMBL" id="LQYS01000019">
    <property type="protein sequence ID" value="KYD18605.1"/>
    <property type="molecule type" value="Genomic_DNA"/>
</dbReference>
<comment type="caution">
    <text evidence="1">The sequence shown here is derived from an EMBL/GenBank/DDBJ whole genome shotgun (WGS) entry which is preliminary data.</text>
</comment>
<protein>
    <submittedName>
        <fullName evidence="1">Uncharacterized protein</fullName>
    </submittedName>
</protein>
<gene>
    <name evidence="1" type="ORF">B4119_0315</name>
</gene>
<organism evidence="1 2">
    <name type="scientific">Saccharococcus caldoxylosilyticus</name>
    <dbReference type="NCBI Taxonomy" id="81408"/>
    <lineage>
        <taxon>Bacteria</taxon>
        <taxon>Bacillati</taxon>
        <taxon>Bacillota</taxon>
        <taxon>Bacilli</taxon>
        <taxon>Bacillales</taxon>
        <taxon>Anoxybacillaceae</taxon>
        <taxon>Saccharococcus</taxon>
    </lineage>
</organism>
<name>A0A150M2D9_9BACL</name>
<dbReference type="Proteomes" id="UP000075455">
    <property type="component" value="Unassembled WGS sequence"/>
</dbReference>